<reference evidence="4" key="3">
    <citation type="submission" date="2015-06" db="UniProtKB">
        <authorList>
            <consortium name="EnsemblProtists"/>
        </authorList>
    </citation>
    <scope>IDENTIFICATION</scope>
</reference>
<dbReference type="GeneID" id="17309216"/>
<dbReference type="PaxDb" id="55529-EKX52478"/>
<dbReference type="RefSeq" id="XP_005839458.1">
    <property type="nucleotide sequence ID" value="XM_005839401.1"/>
</dbReference>
<reference evidence="3 5" key="1">
    <citation type="journal article" date="2012" name="Nature">
        <title>Algal genomes reveal evolutionary mosaicism and the fate of nucleomorphs.</title>
        <authorList>
            <consortium name="DOE Joint Genome Institute"/>
            <person name="Curtis B.A."/>
            <person name="Tanifuji G."/>
            <person name="Burki F."/>
            <person name="Gruber A."/>
            <person name="Irimia M."/>
            <person name="Maruyama S."/>
            <person name="Arias M.C."/>
            <person name="Ball S.G."/>
            <person name="Gile G.H."/>
            <person name="Hirakawa Y."/>
            <person name="Hopkins J.F."/>
            <person name="Kuo A."/>
            <person name="Rensing S.A."/>
            <person name="Schmutz J."/>
            <person name="Symeonidi A."/>
            <person name="Elias M."/>
            <person name="Eveleigh R.J."/>
            <person name="Herman E.K."/>
            <person name="Klute M.J."/>
            <person name="Nakayama T."/>
            <person name="Obornik M."/>
            <person name="Reyes-Prieto A."/>
            <person name="Armbrust E.V."/>
            <person name="Aves S.J."/>
            <person name="Beiko R.G."/>
            <person name="Coutinho P."/>
            <person name="Dacks J.B."/>
            <person name="Durnford D.G."/>
            <person name="Fast N.M."/>
            <person name="Green B.R."/>
            <person name="Grisdale C.J."/>
            <person name="Hempel F."/>
            <person name="Henrissat B."/>
            <person name="Hoppner M.P."/>
            <person name="Ishida K."/>
            <person name="Kim E."/>
            <person name="Koreny L."/>
            <person name="Kroth P.G."/>
            <person name="Liu Y."/>
            <person name="Malik S.B."/>
            <person name="Maier U.G."/>
            <person name="McRose D."/>
            <person name="Mock T."/>
            <person name="Neilson J.A."/>
            <person name="Onodera N.T."/>
            <person name="Poole A.M."/>
            <person name="Pritham E.J."/>
            <person name="Richards T.A."/>
            <person name="Rocap G."/>
            <person name="Roy S.W."/>
            <person name="Sarai C."/>
            <person name="Schaack S."/>
            <person name="Shirato S."/>
            <person name="Slamovits C.H."/>
            <person name="Spencer D.F."/>
            <person name="Suzuki S."/>
            <person name="Worden A.Z."/>
            <person name="Zauner S."/>
            <person name="Barry K."/>
            <person name="Bell C."/>
            <person name="Bharti A.K."/>
            <person name="Crow J.A."/>
            <person name="Grimwood J."/>
            <person name="Kramer R."/>
            <person name="Lindquist E."/>
            <person name="Lucas S."/>
            <person name="Salamov A."/>
            <person name="McFadden G.I."/>
            <person name="Lane C.E."/>
            <person name="Keeling P.J."/>
            <person name="Gray M.W."/>
            <person name="Grigoriev I.V."/>
            <person name="Archibald J.M."/>
        </authorList>
    </citation>
    <scope>NUCLEOTIDE SEQUENCE</scope>
    <source>
        <strain evidence="3 5">CCMP2712</strain>
    </source>
</reference>
<keyword evidence="5" id="KW-1185">Reference proteome</keyword>
<keyword evidence="1" id="KW-0732">Signal</keyword>
<dbReference type="STRING" id="905079.L1JWK6"/>
<evidence type="ECO:0000313" key="4">
    <source>
        <dbReference type="EnsemblProtists" id="EKX52478"/>
    </source>
</evidence>
<gene>
    <name evidence="3" type="ORF">GUITHDRAFT_133561</name>
</gene>
<evidence type="ECO:0000259" key="2">
    <source>
        <dbReference type="Pfam" id="PF13383"/>
    </source>
</evidence>
<dbReference type="PANTHER" id="PTHR32026">
    <property type="entry name" value="METHYLTRANSFERASE-LIKE PROTEIN 24"/>
    <property type="match status" value="1"/>
</dbReference>
<organism evidence="3">
    <name type="scientific">Guillardia theta (strain CCMP2712)</name>
    <name type="common">Cryptophyte</name>
    <dbReference type="NCBI Taxonomy" id="905079"/>
    <lineage>
        <taxon>Eukaryota</taxon>
        <taxon>Cryptophyceae</taxon>
        <taxon>Pyrenomonadales</taxon>
        <taxon>Geminigeraceae</taxon>
        <taxon>Guillardia</taxon>
    </lineage>
</organism>
<feature type="domain" description="Methyltransferase" evidence="2">
    <location>
        <begin position="118"/>
        <end position="244"/>
    </location>
</feature>
<evidence type="ECO:0000313" key="3">
    <source>
        <dbReference type="EMBL" id="EKX52478.1"/>
    </source>
</evidence>
<dbReference type="KEGG" id="gtt:GUITHDRAFT_133561"/>
<protein>
    <recommendedName>
        <fullName evidence="2">Methyltransferase domain-containing protein</fullName>
    </recommendedName>
</protein>
<dbReference type="InterPro" id="IPR025714">
    <property type="entry name" value="Methyltranfer_dom"/>
</dbReference>
<evidence type="ECO:0000256" key="1">
    <source>
        <dbReference type="SAM" id="SignalP"/>
    </source>
</evidence>
<accession>L1JWK6</accession>
<dbReference type="Proteomes" id="UP000011087">
    <property type="component" value="Unassembled WGS sequence"/>
</dbReference>
<feature type="signal peptide" evidence="1">
    <location>
        <begin position="1"/>
        <end position="24"/>
    </location>
</feature>
<proteinExistence type="predicted"/>
<dbReference type="EMBL" id="JH992972">
    <property type="protein sequence ID" value="EKX52478.1"/>
    <property type="molecule type" value="Genomic_DNA"/>
</dbReference>
<name>L1JWK6_GUITC</name>
<dbReference type="Pfam" id="PF13383">
    <property type="entry name" value="Methyltransf_22"/>
    <property type="match status" value="1"/>
</dbReference>
<sequence length="346" mass="39173">MGGSFMAGFVFCYLLVALLSPGERLMKREERRTYHSSVEPEIRFCNSSLLTSSFNKEEIQASFEKSWRHTLGLHSKLSRMLDKEVFTLQSPWAHFNLLPPVGPKCRAGMMTMGSAGGQDNEKRFCGPRALKRRDCVVISVGSHGEWGFEIGVFESTNCVVHTFDCNGNYSVPPNLQSRVFFHKICLGPVDDGDYRSWPSILKMLGYSRPPTFLKMDIEGWEYSVLTSIINTGYMLPHQIAVELHWYTGGVGGVYWRGPLPTMMENAHRFYMTKDYVAAGYMPADKDPPTYSYKTPGEIALFGAFLFLKGGYMIVDRKDNPDCKHCTELLLARLICSPRSFHGEFTL</sequence>
<evidence type="ECO:0000313" key="5">
    <source>
        <dbReference type="Proteomes" id="UP000011087"/>
    </source>
</evidence>
<dbReference type="HOGENOM" id="CLU_802800_0_0_1"/>
<feature type="chain" id="PRO_5008771834" description="Methyltransferase domain-containing protein" evidence="1">
    <location>
        <begin position="25"/>
        <end position="346"/>
    </location>
</feature>
<reference evidence="5" key="2">
    <citation type="submission" date="2012-11" db="EMBL/GenBank/DDBJ databases">
        <authorList>
            <person name="Kuo A."/>
            <person name="Curtis B.A."/>
            <person name="Tanifuji G."/>
            <person name="Burki F."/>
            <person name="Gruber A."/>
            <person name="Irimia M."/>
            <person name="Maruyama S."/>
            <person name="Arias M.C."/>
            <person name="Ball S.G."/>
            <person name="Gile G.H."/>
            <person name="Hirakawa Y."/>
            <person name="Hopkins J.F."/>
            <person name="Rensing S.A."/>
            <person name="Schmutz J."/>
            <person name="Symeonidi A."/>
            <person name="Elias M."/>
            <person name="Eveleigh R.J."/>
            <person name="Herman E.K."/>
            <person name="Klute M.J."/>
            <person name="Nakayama T."/>
            <person name="Obornik M."/>
            <person name="Reyes-Prieto A."/>
            <person name="Armbrust E.V."/>
            <person name="Aves S.J."/>
            <person name="Beiko R.G."/>
            <person name="Coutinho P."/>
            <person name="Dacks J.B."/>
            <person name="Durnford D.G."/>
            <person name="Fast N.M."/>
            <person name="Green B.R."/>
            <person name="Grisdale C."/>
            <person name="Hempe F."/>
            <person name="Henrissat B."/>
            <person name="Hoppner M.P."/>
            <person name="Ishida K.-I."/>
            <person name="Kim E."/>
            <person name="Koreny L."/>
            <person name="Kroth P.G."/>
            <person name="Liu Y."/>
            <person name="Malik S.-B."/>
            <person name="Maier U.G."/>
            <person name="McRose D."/>
            <person name="Mock T."/>
            <person name="Neilson J.A."/>
            <person name="Onodera N.T."/>
            <person name="Poole A.M."/>
            <person name="Pritham E.J."/>
            <person name="Richards T.A."/>
            <person name="Rocap G."/>
            <person name="Roy S.W."/>
            <person name="Sarai C."/>
            <person name="Schaack S."/>
            <person name="Shirato S."/>
            <person name="Slamovits C.H."/>
            <person name="Spencer D.F."/>
            <person name="Suzuki S."/>
            <person name="Worden A.Z."/>
            <person name="Zauner S."/>
            <person name="Barry K."/>
            <person name="Bell C."/>
            <person name="Bharti A.K."/>
            <person name="Crow J.A."/>
            <person name="Grimwood J."/>
            <person name="Kramer R."/>
            <person name="Lindquist E."/>
            <person name="Lucas S."/>
            <person name="Salamov A."/>
            <person name="McFadden G.I."/>
            <person name="Lane C.E."/>
            <person name="Keeling P.J."/>
            <person name="Gray M.W."/>
            <person name="Grigoriev I.V."/>
            <person name="Archibald J.M."/>
        </authorList>
    </citation>
    <scope>NUCLEOTIDE SEQUENCE</scope>
    <source>
        <strain evidence="5">CCMP2712</strain>
    </source>
</reference>
<dbReference type="eggNOG" id="ENOG502SAPE">
    <property type="taxonomic scope" value="Eukaryota"/>
</dbReference>
<dbReference type="EnsemblProtists" id="EKX52478">
    <property type="protein sequence ID" value="EKX52478"/>
    <property type="gene ID" value="GUITHDRAFT_133561"/>
</dbReference>
<dbReference type="InterPro" id="IPR026913">
    <property type="entry name" value="METTL24"/>
</dbReference>
<dbReference type="OrthoDB" id="2011676at2759"/>
<dbReference type="AlphaFoldDB" id="L1JWK6"/>